<sequence length="223" mass="24532">MSSGRTVCNGPVRQSHGVHGDVFAYLASAGQRGYGRQYLPGLMLDGERKSVEPMAEHLGIPRQHLAHFIAQSTCDYREVMRRVAAHTDRLLRPSAWLIDDHLVTRYAWRWSIEVTFAKARDLLGAGQARSRTRHAVERTVPFAVYCYTITVVRAARPPPGRRRRAARAGPVVRLGRAVRVRHGRQAPTGGIAARFLAGLGIPPGGRACGSGLQELRGQPFGVQ</sequence>
<accession>A0ABV1WC86</accession>
<reference evidence="2 3" key="1">
    <citation type="submission" date="2024-06" db="EMBL/GenBank/DDBJ databases">
        <title>The Natural Products Discovery Center: Release of the First 8490 Sequenced Strains for Exploring Actinobacteria Biosynthetic Diversity.</title>
        <authorList>
            <person name="Kalkreuter E."/>
            <person name="Kautsar S.A."/>
            <person name="Yang D."/>
            <person name="Bader C.D."/>
            <person name="Teijaro C.N."/>
            <person name="Fluegel L."/>
            <person name="Davis C.M."/>
            <person name="Simpson J.R."/>
            <person name="Lauterbach L."/>
            <person name="Steele A.D."/>
            <person name="Gui C."/>
            <person name="Meng S."/>
            <person name="Li G."/>
            <person name="Viehrig K."/>
            <person name="Ye F."/>
            <person name="Su P."/>
            <person name="Kiefer A.F."/>
            <person name="Nichols A."/>
            <person name="Cepeda A.J."/>
            <person name="Yan W."/>
            <person name="Fan B."/>
            <person name="Jiang Y."/>
            <person name="Adhikari A."/>
            <person name="Zheng C.-J."/>
            <person name="Schuster L."/>
            <person name="Cowan T.M."/>
            <person name="Smanski M.J."/>
            <person name="Chevrette M.G."/>
            <person name="De Carvalho L.P.S."/>
            <person name="Shen B."/>
        </authorList>
    </citation>
    <scope>NUCLEOTIDE SEQUENCE [LARGE SCALE GENOMIC DNA]</scope>
    <source>
        <strain evidence="2 3">NPDC000634</strain>
    </source>
</reference>
<gene>
    <name evidence="2" type="ORF">ABT317_33560</name>
</gene>
<dbReference type="EMBL" id="JBEPCU010000846">
    <property type="protein sequence ID" value="MER6981767.1"/>
    <property type="molecule type" value="Genomic_DNA"/>
</dbReference>
<proteinExistence type="predicted"/>
<dbReference type="PANTHER" id="PTHR33627:SF1">
    <property type="entry name" value="TRANSPOSASE"/>
    <property type="match status" value="1"/>
</dbReference>
<comment type="caution">
    <text evidence="2">The sequence shown here is derived from an EMBL/GenBank/DDBJ whole genome shotgun (WGS) entry which is preliminary data.</text>
</comment>
<feature type="domain" description="Transposase IS701-like DDE" evidence="1">
    <location>
        <begin position="22"/>
        <end position="106"/>
    </location>
</feature>
<evidence type="ECO:0000313" key="2">
    <source>
        <dbReference type="EMBL" id="MER6981767.1"/>
    </source>
</evidence>
<dbReference type="Pfam" id="PF13546">
    <property type="entry name" value="DDE_5"/>
    <property type="match status" value="1"/>
</dbReference>
<dbReference type="InterPro" id="IPR038721">
    <property type="entry name" value="IS701-like_DDE_dom"/>
</dbReference>
<dbReference type="InterPro" id="IPR039365">
    <property type="entry name" value="IS701-like"/>
</dbReference>
<evidence type="ECO:0000259" key="1">
    <source>
        <dbReference type="Pfam" id="PF13546"/>
    </source>
</evidence>
<dbReference type="Proteomes" id="UP001458415">
    <property type="component" value="Unassembled WGS sequence"/>
</dbReference>
<evidence type="ECO:0000313" key="3">
    <source>
        <dbReference type="Proteomes" id="UP001458415"/>
    </source>
</evidence>
<protein>
    <submittedName>
        <fullName evidence="2">Transposase</fullName>
    </submittedName>
</protein>
<name>A0ABV1WC86_9ACTN</name>
<keyword evidence="3" id="KW-1185">Reference proteome</keyword>
<organism evidence="2 3">
    <name type="scientific">Streptomyces carpinensis</name>
    <dbReference type="NCBI Taxonomy" id="66369"/>
    <lineage>
        <taxon>Bacteria</taxon>
        <taxon>Bacillati</taxon>
        <taxon>Actinomycetota</taxon>
        <taxon>Actinomycetes</taxon>
        <taxon>Kitasatosporales</taxon>
        <taxon>Streptomycetaceae</taxon>
        <taxon>Streptomyces</taxon>
    </lineage>
</organism>
<dbReference type="RefSeq" id="WP_279634745.1">
    <property type="nucleotide sequence ID" value="NZ_MUBM01000379.1"/>
</dbReference>
<dbReference type="PANTHER" id="PTHR33627">
    <property type="entry name" value="TRANSPOSASE"/>
    <property type="match status" value="1"/>
</dbReference>